<feature type="signal peptide" evidence="1">
    <location>
        <begin position="1"/>
        <end position="18"/>
    </location>
</feature>
<proteinExistence type="predicted"/>
<sequence length="90" mass="10045">MFHASLLYLPVFMAGLLFHRLPDNQQCIKEDYSGRIVELSSSSETLVEESENVNGIEMMRSTVRKQARPPVAYASVAPFPFLPAPSYAVP</sequence>
<gene>
    <name evidence="2" type="ORF">FSB_LOCUS42382</name>
</gene>
<name>A0A2N9HRU9_FAGSY</name>
<dbReference type="AlphaFoldDB" id="A0A2N9HRU9"/>
<dbReference type="EMBL" id="OIVN01003944">
    <property type="protein sequence ID" value="SPD14500.1"/>
    <property type="molecule type" value="Genomic_DNA"/>
</dbReference>
<reference evidence="2" key="1">
    <citation type="submission" date="2018-02" db="EMBL/GenBank/DDBJ databases">
        <authorList>
            <person name="Cohen D.B."/>
            <person name="Kent A.D."/>
        </authorList>
    </citation>
    <scope>NUCLEOTIDE SEQUENCE</scope>
</reference>
<keyword evidence="1" id="KW-0732">Signal</keyword>
<accession>A0A2N9HRU9</accession>
<protein>
    <submittedName>
        <fullName evidence="2">Uncharacterized protein</fullName>
    </submittedName>
</protein>
<organism evidence="2">
    <name type="scientific">Fagus sylvatica</name>
    <name type="common">Beechnut</name>
    <dbReference type="NCBI Taxonomy" id="28930"/>
    <lineage>
        <taxon>Eukaryota</taxon>
        <taxon>Viridiplantae</taxon>
        <taxon>Streptophyta</taxon>
        <taxon>Embryophyta</taxon>
        <taxon>Tracheophyta</taxon>
        <taxon>Spermatophyta</taxon>
        <taxon>Magnoliopsida</taxon>
        <taxon>eudicotyledons</taxon>
        <taxon>Gunneridae</taxon>
        <taxon>Pentapetalae</taxon>
        <taxon>rosids</taxon>
        <taxon>fabids</taxon>
        <taxon>Fagales</taxon>
        <taxon>Fagaceae</taxon>
        <taxon>Fagus</taxon>
    </lineage>
</organism>
<evidence type="ECO:0000313" key="2">
    <source>
        <dbReference type="EMBL" id="SPD14500.1"/>
    </source>
</evidence>
<feature type="chain" id="PRO_5014880058" evidence="1">
    <location>
        <begin position="19"/>
        <end position="90"/>
    </location>
</feature>
<evidence type="ECO:0000256" key="1">
    <source>
        <dbReference type="SAM" id="SignalP"/>
    </source>
</evidence>